<comment type="caution">
    <text evidence="3">The sequence shown here is derived from an EMBL/GenBank/DDBJ whole genome shotgun (WGS) entry which is preliminary data.</text>
</comment>
<reference evidence="3" key="2">
    <citation type="submission" date="2022-01" db="EMBL/GenBank/DDBJ databases">
        <authorList>
            <person name="Yamashiro T."/>
            <person name="Shiraishi A."/>
            <person name="Satake H."/>
            <person name="Nakayama K."/>
        </authorList>
    </citation>
    <scope>NUCLEOTIDE SEQUENCE</scope>
</reference>
<organism evidence="3 4">
    <name type="scientific">Tanacetum coccineum</name>
    <dbReference type="NCBI Taxonomy" id="301880"/>
    <lineage>
        <taxon>Eukaryota</taxon>
        <taxon>Viridiplantae</taxon>
        <taxon>Streptophyta</taxon>
        <taxon>Embryophyta</taxon>
        <taxon>Tracheophyta</taxon>
        <taxon>Spermatophyta</taxon>
        <taxon>Magnoliopsida</taxon>
        <taxon>eudicotyledons</taxon>
        <taxon>Gunneridae</taxon>
        <taxon>Pentapetalae</taxon>
        <taxon>asterids</taxon>
        <taxon>campanulids</taxon>
        <taxon>Asterales</taxon>
        <taxon>Asteraceae</taxon>
        <taxon>Asteroideae</taxon>
        <taxon>Anthemideae</taxon>
        <taxon>Anthemidinae</taxon>
        <taxon>Tanacetum</taxon>
    </lineage>
</organism>
<feature type="region of interest" description="Disordered" evidence="2">
    <location>
        <begin position="735"/>
        <end position="770"/>
    </location>
</feature>
<evidence type="ECO:0008006" key="5">
    <source>
        <dbReference type="Google" id="ProtNLM"/>
    </source>
</evidence>
<feature type="coiled-coil region" evidence="1">
    <location>
        <begin position="829"/>
        <end position="856"/>
    </location>
</feature>
<keyword evidence="4" id="KW-1185">Reference proteome</keyword>
<evidence type="ECO:0000256" key="1">
    <source>
        <dbReference type="SAM" id="Coils"/>
    </source>
</evidence>
<reference evidence="3" key="1">
    <citation type="journal article" date="2022" name="Int. J. Mol. Sci.">
        <title>Draft Genome of Tanacetum Coccineum: Genomic Comparison of Closely Related Tanacetum-Family Plants.</title>
        <authorList>
            <person name="Yamashiro T."/>
            <person name="Shiraishi A."/>
            <person name="Nakayama K."/>
            <person name="Satake H."/>
        </authorList>
    </citation>
    <scope>NUCLEOTIDE SEQUENCE</scope>
</reference>
<keyword evidence="1" id="KW-0175">Coiled coil</keyword>
<accession>A0ABQ4WBE4</accession>
<evidence type="ECO:0000313" key="3">
    <source>
        <dbReference type="EMBL" id="GJS50190.1"/>
    </source>
</evidence>
<dbReference type="Proteomes" id="UP001151760">
    <property type="component" value="Unassembled WGS sequence"/>
</dbReference>
<sequence length="1185" mass="134129">MPTEMELTLEQTQQGVSYKVSMEILLDPTSNKLMVGSIYTDQRGTVVIATIFDKVTMILSSISVDYQQPKPASTPDDCDKVLKLKNFKKDAALKLFKVEKSRKVLKITFSHSRQAKEQAQDLKSMITTSIHKLMIEVKDYELKTKVLKRLRSIFTLVYAVVQKLKKDSWKELQFSLAEKRLLYGKRNKAISLGNVTSKVGIEVHQLSLKDCTNTNHVKDFELASLFGKLKYEANLIDNIYETEKRKSLISATSLSTAFLTTYIVQDFQDSPDDEEDTRNSHEYLNDLEKEYQARALLAKSKRFFKKGTQKIGSAKATDLTKCHKCGKKEEVSSDDNEVTEVKALMALTDEERVFVGKEKQRNYLLSKHINIVNELNTCKEQLLVLKQAKLNLVTMRHVNTEILKENQNLRNELKELTSITEAWLNSSNKDNKCNSEQIPTQKKKILGIDQLTEDTSSFRPKDPVFVKTSAADESSVCSTLLPPLEKLPGVVPCKRTNHRTCDHADFISYIDINQYHTSQSKSSSRSRPSRPAMPLPSYIHCGYNDLQSDDCVYYPICEICGSYYHDTHGHNRIISLKEESNIETLNTSQRTIKHVVAILIPHLITMTLSGSGKEKLFKLRKLSLSKQDIEFHLILTQYQLADIFTKPLDELTLKRLIVKLVGVKTFRNAIGAHYLPHSSEYVAPPSINLVRLWYETIGYGEIVPAKGNLKKSLLPPRWSYQALPMLEGFPKAQSLEAKPGHKKHSSLKTSSVSSKEATKGTGPHVLADQTKSVSEVGKNLAKLVSHVQPSFKDLDSLEMSCHRYDDSDEDKEDEVHATTNFTHSLPTELKDLPSKFNELNEEVKGLKKQVHELEIELPRDFKEILTKLEDFTKTVASVQAKLKSLDALLSLLLNVTKALNKPEQTTTKTNNNHQGTSKSQPKSTAKSAQVEETVFEAGDTQGPQNLGEDTGNTDEPPVVNIDLKDWFKKPERPPTSDPEWNKGKSVENKPTQKGLSDLAKEEKPSRTFVDFMSTLIDFSAFVMNHLQISELTQYILVGLAYNILKDWNNPEGDRYPFDLSKPPPLVMSRNCQIIPVDYFFNNDLAYLQGGSTGRTYTTSLTKTMAGKYDYLGIEDMAGITDLNPYSAYSNPQGFIYVDKLGRNRLMCSHELYKFSDGTLISLYDTLKDMANNLEMGYTSVMPRRR</sequence>
<dbReference type="EMBL" id="BQNB010008497">
    <property type="protein sequence ID" value="GJS50190.1"/>
    <property type="molecule type" value="Genomic_DNA"/>
</dbReference>
<feature type="compositionally biased region" description="Basic and acidic residues" evidence="2">
    <location>
        <begin position="962"/>
        <end position="987"/>
    </location>
</feature>
<evidence type="ECO:0000313" key="4">
    <source>
        <dbReference type="Proteomes" id="UP001151760"/>
    </source>
</evidence>
<gene>
    <name evidence="3" type="ORF">Tco_0600311</name>
</gene>
<protein>
    <recommendedName>
        <fullName evidence="5">Retrovirus-related Pol polyprotein from transposon TNT 1-94</fullName>
    </recommendedName>
</protein>
<feature type="region of interest" description="Disordered" evidence="2">
    <location>
        <begin position="902"/>
        <end position="1001"/>
    </location>
</feature>
<name>A0ABQ4WBE4_9ASTR</name>
<feature type="compositionally biased region" description="Polar residues" evidence="2">
    <location>
        <begin position="902"/>
        <end position="927"/>
    </location>
</feature>
<evidence type="ECO:0000256" key="2">
    <source>
        <dbReference type="SAM" id="MobiDB-lite"/>
    </source>
</evidence>
<proteinExistence type="predicted"/>